<dbReference type="EMBL" id="MU855356">
    <property type="protein sequence ID" value="KAK3905509.1"/>
    <property type="molecule type" value="Genomic_DNA"/>
</dbReference>
<accession>A0AAN6RWN4</accession>
<feature type="compositionally biased region" description="Polar residues" evidence="1">
    <location>
        <begin position="209"/>
        <end position="218"/>
    </location>
</feature>
<evidence type="ECO:0000313" key="2">
    <source>
        <dbReference type="EMBL" id="KAK3905509.1"/>
    </source>
</evidence>
<evidence type="ECO:0000256" key="1">
    <source>
        <dbReference type="SAM" id="MobiDB-lite"/>
    </source>
</evidence>
<sequence length="382" mass="40589">MVELVDVLPEAALFSVVRPHPSKTNIMIKSPVVDGLAGRSSSLNLPLAKKASFRLRGWVKRSSSSRTAGASGLSASEAFKTQIKHLGGGRLGREAVAENPSGNLTLQSPAPKGDQRSRAGSTDSRVTQWLDFYTGPSELVKSQRPPLPLPPSAAQAPGRDQRPGSRVDLRPAPLRTPSSERRASPGAPPATLTRENSTSKPLPHLPSQAVESENSDLNKASAVAEAKAESLGREPESATCSRADGKRNSSSEEGVRELLPPLGLAAPPGAGNAVGDSTPRRAEDGCEDENKPLPPEPELPNAIPREQPSGSKAEAGAPITLTRRERIWLHVNYRGEGPFLRAWGLDITKPVDRSEGLALLRDLIQAECEGKAMESSRPLAKC</sequence>
<feature type="compositionally biased region" description="Basic and acidic residues" evidence="1">
    <location>
        <begin position="226"/>
        <end position="236"/>
    </location>
</feature>
<keyword evidence="3" id="KW-1185">Reference proteome</keyword>
<protein>
    <submittedName>
        <fullName evidence="2">Uncharacterized protein</fullName>
    </submittedName>
</protein>
<proteinExistence type="predicted"/>
<reference evidence="2" key="1">
    <citation type="journal article" date="2023" name="Mol. Phylogenet. Evol.">
        <title>Genome-scale phylogeny and comparative genomics of the fungal order Sordariales.</title>
        <authorList>
            <person name="Hensen N."/>
            <person name="Bonometti L."/>
            <person name="Westerberg I."/>
            <person name="Brannstrom I.O."/>
            <person name="Guillou S."/>
            <person name="Cros-Aarteil S."/>
            <person name="Calhoun S."/>
            <person name="Haridas S."/>
            <person name="Kuo A."/>
            <person name="Mondo S."/>
            <person name="Pangilinan J."/>
            <person name="Riley R."/>
            <person name="LaButti K."/>
            <person name="Andreopoulos B."/>
            <person name="Lipzen A."/>
            <person name="Chen C."/>
            <person name="Yan M."/>
            <person name="Daum C."/>
            <person name="Ng V."/>
            <person name="Clum A."/>
            <person name="Steindorff A."/>
            <person name="Ohm R.A."/>
            <person name="Martin F."/>
            <person name="Silar P."/>
            <person name="Natvig D.O."/>
            <person name="Lalanne C."/>
            <person name="Gautier V."/>
            <person name="Ament-Velasquez S.L."/>
            <person name="Kruys A."/>
            <person name="Hutchinson M.I."/>
            <person name="Powell A.J."/>
            <person name="Barry K."/>
            <person name="Miller A.N."/>
            <person name="Grigoriev I.V."/>
            <person name="Debuchy R."/>
            <person name="Gladieux P."/>
            <person name="Hiltunen Thoren M."/>
            <person name="Johannesson H."/>
        </authorList>
    </citation>
    <scope>NUCLEOTIDE SEQUENCE</scope>
    <source>
        <strain evidence="2">CBS 103.79</strain>
    </source>
</reference>
<name>A0AAN6RWN4_9PEZI</name>
<feature type="compositionally biased region" description="Basic and acidic residues" evidence="1">
    <location>
        <begin position="243"/>
        <end position="256"/>
    </location>
</feature>
<organism evidence="2 3">
    <name type="scientific">Staphylotrichum tortipilum</name>
    <dbReference type="NCBI Taxonomy" id="2831512"/>
    <lineage>
        <taxon>Eukaryota</taxon>
        <taxon>Fungi</taxon>
        <taxon>Dikarya</taxon>
        <taxon>Ascomycota</taxon>
        <taxon>Pezizomycotina</taxon>
        <taxon>Sordariomycetes</taxon>
        <taxon>Sordariomycetidae</taxon>
        <taxon>Sordariales</taxon>
        <taxon>Chaetomiaceae</taxon>
        <taxon>Staphylotrichum</taxon>
    </lineage>
</organism>
<feature type="region of interest" description="Disordered" evidence="1">
    <location>
        <begin position="93"/>
        <end position="318"/>
    </location>
</feature>
<dbReference type="AlphaFoldDB" id="A0AAN6RWN4"/>
<feature type="compositionally biased region" description="Polar residues" evidence="1">
    <location>
        <begin position="118"/>
        <end position="127"/>
    </location>
</feature>
<comment type="caution">
    <text evidence="2">The sequence shown here is derived from an EMBL/GenBank/DDBJ whole genome shotgun (WGS) entry which is preliminary data.</text>
</comment>
<reference evidence="2" key="2">
    <citation type="submission" date="2023-05" db="EMBL/GenBank/DDBJ databases">
        <authorList>
            <consortium name="Lawrence Berkeley National Laboratory"/>
            <person name="Steindorff A."/>
            <person name="Hensen N."/>
            <person name="Bonometti L."/>
            <person name="Westerberg I."/>
            <person name="Brannstrom I.O."/>
            <person name="Guillou S."/>
            <person name="Cros-Aarteil S."/>
            <person name="Calhoun S."/>
            <person name="Haridas S."/>
            <person name="Kuo A."/>
            <person name="Mondo S."/>
            <person name="Pangilinan J."/>
            <person name="Riley R."/>
            <person name="Labutti K."/>
            <person name="Andreopoulos B."/>
            <person name="Lipzen A."/>
            <person name="Chen C."/>
            <person name="Yanf M."/>
            <person name="Daum C."/>
            <person name="Ng V."/>
            <person name="Clum A."/>
            <person name="Ohm R."/>
            <person name="Martin F."/>
            <person name="Silar P."/>
            <person name="Natvig D."/>
            <person name="Lalanne C."/>
            <person name="Gautier V."/>
            <person name="Ament-Velasquez S.L."/>
            <person name="Kruys A."/>
            <person name="Hutchinson M.I."/>
            <person name="Powell A.J."/>
            <person name="Barry K."/>
            <person name="Miller A.N."/>
            <person name="Grigoriev I.V."/>
            <person name="Debuchy R."/>
            <person name="Gladieux P."/>
            <person name="Thoren M.H."/>
            <person name="Johannesson H."/>
        </authorList>
    </citation>
    <scope>NUCLEOTIDE SEQUENCE</scope>
    <source>
        <strain evidence="2">CBS 103.79</strain>
    </source>
</reference>
<feature type="compositionally biased region" description="Basic and acidic residues" evidence="1">
    <location>
        <begin position="278"/>
        <end position="291"/>
    </location>
</feature>
<dbReference type="Proteomes" id="UP001303889">
    <property type="component" value="Unassembled WGS sequence"/>
</dbReference>
<feature type="compositionally biased region" description="Basic and acidic residues" evidence="1">
    <location>
        <begin position="159"/>
        <end position="169"/>
    </location>
</feature>
<gene>
    <name evidence="2" type="ORF">C8A05DRAFT_12688</name>
</gene>
<evidence type="ECO:0000313" key="3">
    <source>
        <dbReference type="Proteomes" id="UP001303889"/>
    </source>
</evidence>
<feature type="compositionally biased region" description="Low complexity" evidence="1">
    <location>
        <begin position="258"/>
        <end position="275"/>
    </location>
</feature>